<sequence length="769" mass="80426">MKAIQAIPTDGQSIQQRATDMIASLNKEADKVKTDINTDASLSTADRQSQEKAVENAVAAGVQQINQATTVQDGVTATQNAVNAIDAVHQPGSLPTQKTAVTNTGVGYLKDLTAAIVQDATLQNTEGSHLTDMVVQARDNFTASIKNAQDADSVNQALTDLNQAVQQIANQQTKYDDIHQLQQTASTTTTKIQTDNTLSAAMEANQLAAVQQQLTTATNAVNAIAIGDSQASAKLSSALATGNQNIANSYQPGTPVADHQAAWQQAINDEAQRVTNAINADPTLTGEQQRQQVASVQAAQSNLLTQIEAVTSVQAGDTAQANGLQALDQLHVAGQPVATQQQTGQTTAAAAIAAEQKNIDDNAANMQPSDKSRLDQAVQAAQQAATTAISQAQKADDITKAQSDLAAKLAGIDLDLSHSVGQEKLNVANTQATNAIQNDPTLTGDAKQAQLQSLAKAYQSALQALTATTSVTDASQVATTGVQTITAVHQAGEDLSVQKKNLIANIQQADKSLKAKIDADNTLSQAQKIQQKQQIDTNEGTAINGINQAADADSAKKLADSTNSANSQVYVPGTPLDGQNGQRAALQNQITAKSQAVVQANAQNSAANAAQANQQEAARHDGGDAQKTSSQATINQNIIDDGIQLAKQIKSGLPLVTDAHYQLAVDQALSQLILALANAKTQADVDRAYANYEQTLRDILAQANQATKNQSGSTPGVLRLPGQLAAGQTDIIHNNLKTTIILSATAATLSAGLVATTPHFKIFKRKERR</sequence>
<keyword evidence="3" id="KW-1185">Reference proteome</keyword>
<accession>A0A3F3HBR1</accession>
<evidence type="ECO:0000313" key="2">
    <source>
        <dbReference type="EMBL" id="GAP03393.1"/>
    </source>
</evidence>
<proteinExistence type="predicted"/>
<organism evidence="2 3">
    <name type="scientific">Fructobacillus pseudoficulneus</name>
    <dbReference type="NCBI Taxonomy" id="220714"/>
    <lineage>
        <taxon>Bacteria</taxon>
        <taxon>Bacillati</taxon>
        <taxon>Bacillota</taxon>
        <taxon>Bacilli</taxon>
        <taxon>Lactobacillales</taxon>
        <taxon>Lactobacillaceae</taxon>
        <taxon>Fructobacillus</taxon>
    </lineage>
</organism>
<evidence type="ECO:0000256" key="1">
    <source>
        <dbReference type="SAM" id="MobiDB-lite"/>
    </source>
</evidence>
<dbReference type="EMBL" id="DF968069">
    <property type="protein sequence ID" value="GAP03393.1"/>
    <property type="molecule type" value="Genomic_DNA"/>
</dbReference>
<reference evidence="2 3" key="1">
    <citation type="journal article" date="2015" name="BMC Genomics">
        <title>Comparative genomics of Fructobacillus spp. and Leuconostoc spp. reveals niche-specific evolution of Fructobacillus spp.</title>
        <authorList>
            <person name="Endo A."/>
            <person name="Tanizawa Y."/>
            <person name="Tanaka N."/>
            <person name="Maeno S."/>
            <person name="Kumar H."/>
            <person name="Shiwa Y."/>
            <person name="Okada S."/>
            <person name="Yoshikawa H."/>
            <person name="Dicks L."/>
            <person name="Nakagawa J."/>
            <person name="Arita M."/>
        </authorList>
    </citation>
    <scope>NUCLEOTIDE SEQUENCE [LARGE SCALE GENOMIC DNA]</scope>
    <source>
        <strain evidence="2 3">DSM 15468</strain>
    </source>
</reference>
<feature type="compositionally biased region" description="Low complexity" evidence="1">
    <location>
        <begin position="607"/>
        <end position="616"/>
    </location>
</feature>
<dbReference type="Proteomes" id="UP000061227">
    <property type="component" value="Unassembled WGS sequence"/>
</dbReference>
<dbReference type="AlphaFoldDB" id="A0A3F3HBR1"/>
<feature type="region of interest" description="Disordered" evidence="1">
    <location>
        <begin position="607"/>
        <end position="630"/>
    </location>
</feature>
<gene>
    <name evidence="2" type="ORF">FPFC_070080</name>
</gene>
<protein>
    <submittedName>
        <fullName evidence="2">LPXTG-motif protein cell wall anchor domain protein</fullName>
    </submittedName>
</protein>
<dbReference type="OrthoDB" id="2153519at2"/>
<name>A0A3F3HBR1_9LACO</name>
<evidence type="ECO:0000313" key="3">
    <source>
        <dbReference type="Proteomes" id="UP000061227"/>
    </source>
</evidence>
<dbReference type="STRING" id="220714.SAMN05660469_1354"/>
<dbReference type="RefSeq" id="WP_059379132.1">
    <property type="nucleotide sequence ID" value="NZ_DF968069.1"/>
</dbReference>
<feature type="region of interest" description="Disordered" evidence="1">
    <location>
        <begin position="554"/>
        <end position="581"/>
    </location>
</feature>